<accession>A0A2P5W0J0</accession>
<sequence>MGRMLEELNKTFIVLIPRRWRFKITLPICALSNHDNNRGRYESQGGKEDCHSKFKRIFQEILQVKTTMEVGKCLAMKKGMWKKGKFFQSTANRMESQRSSWKAKFLEQGEKLTLS</sequence>
<evidence type="ECO:0000313" key="2">
    <source>
        <dbReference type="Proteomes" id="UP000239757"/>
    </source>
</evidence>
<evidence type="ECO:0000313" key="1">
    <source>
        <dbReference type="EMBL" id="PPR84613.1"/>
    </source>
</evidence>
<protein>
    <submittedName>
        <fullName evidence="1">Uncharacterized protein</fullName>
    </submittedName>
</protein>
<dbReference type="EMBL" id="KZ669770">
    <property type="protein sequence ID" value="PPR84613.1"/>
    <property type="molecule type" value="Genomic_DNA"/>
</dbReference>
<name>A0A2P5W0J0_GOSBA</name>
<proteinExistence type="predicted"/>
<gene>
    <name evidence="1" type="ORF">GOBAR_AA36098</name>
</gene>
<reference evidence="1 2" key="1">
    <citation type="submission" date="2015-01" db="EMBL/GenBank/DDBJ databases">
        <title>Genome of allotetraploid Gossypium barbadense reveals genomic plasticity and fiber elongation in cotton evolution.</title>
        <authorList>
            <person name="Chen X."/>
            <person name="Liu X."/>
            <person name="Zhao B."/>
            <person name="Zheng H."/>
            <person name="Hu Y."/>
            <person name="Lu G."/>
            <person name="Yang C."/>
            <person name="Chen J."/>
            <person name="Shan C."/>
            <person name="Zhang L."/>
            <person name="Zhou Y."/>
            <person name="Wang L."/>
            <person name="Guo W."/>
            <person name="Bai Y."/>
            <person name="Ruan J."/>
            <person name="Shangguan X."/>
            <person name="Mao Y."/>
            <person name="Jiang J."/>
            <person name="Zhu Y."/>
            <person name="Lei J."/>
            <person name="Kang H."/>
            <person name="Chen S."/>
            <person name="He X."/>
            <person name="Wang R."/>
            <person name="Wang Y."/>
            <person name="Chen J."/>
            <person name="Wang L."/>
            <person name="Yu S."/>
            <person name="Wang B."/>
            <person name="Wei J."/>
            <person name="Song S."/>
            <person name="Lu X."/>
            <person name="Gao Z."/>
            <person name="Gu W."/>
            <person name="Deng X."/>
            <person name="Ma D."/>
            <person name="Wang S."/>
            <person name="Liang W."/>
            <person name="Fang L."/>
            <person name="Cai C."/>
            <person name="Zhu X."/>
            <person name="Zhou B."/>
            <person name="Zhang Y."/>
            <person name="Chen Z."/>
            <person name="Xu S."/>
            <person name="Zhu R."/>
            <person name="Wang S."/>
            <person name="Zhang T."/>
            <person name="Zhao G."/>
        </authorList>
    </citation>
    <scope>NUCLEOTIDE SEQUENCE [LARGE SCALE GENOMIC DNA]</scope>
    <source>
        <strain evidence="2">cv. Xinhai21</strain>
        <tissue evidence="1">Leaf</tissue>
    </source>
</reference>
<organism evidence="1 2">
    <name type="scientific">Gossypium barbadense</name>
    <name type="common">Sea Island cotton</name>
    <name type="synonym">Hibiscus barbadensis</name>
    <dbReference type="NCBI Taxonomy" id="3634"/>
    <lineage>
        <taxon>Eukaryota</taxon>
        <taxon>Viridiplantae</taxon>
        <taxon>Streptophyta</taxon>
        <taxon>Embryophyta</taxon>
        <taxon>Tracheophyta</taxon>
        <taxon>Spermatophyta</taxon>
        <taxon>Magnoliopsida</taxon>
        <taxon>eudicotyledons</taxon>
        <taxon>Gunneridae</taxon>
        <taxon>Pentapetalae</taxon>
        <taxon>rosids</taxon>
        <taxon>malvids</taxon>
        <taxon>Malvales</taxon>
        <taxon>Malvaceae</taxon>
        <taxon>Malvoideae</taxon>
        <taxon>Gossypium</taxon>
    </lineage>
</organism>
<dbReference type="Proteomes" id="UP000239757">
    <property type="component" value="Unassembled WGS sequence"/>
</dbReference>
<dbReference type="AlphaFoldDB" id="A0A2P5W0J0"/>